<dbReference type="AlphaFoldDB" id="A0A8J6K012"/>
<gene>
    <name evidence="1" type="ORF">GDO78_018371</name>
</gene>
<evidence type="ECO:0000313" key="1">
    <source>
        <dbReference type="EMBL" id="KAG9470269.1"/>
    </source>
</evidence>
<reference evidence="1" key="1">
    <citation type="thesis" date="2020" institute="ProQuest LLC" country="789 East Eisenhower Parkway, Ann Arbor, MI, USA">
        <title>Comparative Genomics and Chromosome Evolution.</title>
        <authorList>
            <person name="Mudd A.B."/>
        </authorList>
    </citation>
    <scope>NUCLEOTIDE SEQUENCE</scope>
    <source>
        <strain evidence="1">HN-11 Male</strain>
        <tissue evidence="1">Kidney and liver</tissue>
    </source>
</reference>
<name>A0A8J6K012_ELECQ</name>
<keyword evidence="2" id="KW-1185">Reference proteome</keyword>
<dbReference type="Proteomes" id="UP000770717">
    <property type="component" value="Unassembled WGS sequence"/>
</dbReference>
<protein>
    <submittedName>
        <fullName evidence="1">Uncharacterized protein</fullName>
    </submittedName>
</protein>
<comment type="caution">
    <text evidence="1">The sequence shown here is derived from an EMBL/GenBank/DDBJ whole genome shotgun (WGS) entry which is preliminary data.</text>
</comment>
<organism evidence="1 2">
    <name type="scientific">Eleutherodactylus coqui</name>
    <name type="common">Puerto Rican coqui</name>
    <dbReference type="NCBI Taxonomy" id="57060"/>
    <lineage>
        <taxon>Eukaryota</taxon>
        <taxon>Metazoa</taxon>
        <taxon>Chordata</taxon>
        <taxon>Craniata</taxon>
        <taxon>Vertebrata</taxon>
        <taxon>Euteleostomi</taxon>
        <taxon>Amphibia</taxon>
        <taxon>Batrachia</taxon>
        <taxon>Anura</taxon>
        <taxon>Neobatrachia</taxon>
        <taxon>Hyloidea</taxon>
        <taxon>Eleutherodactylidae</taxon>
        <taxon>Eleutherodactylinae</taxon>
        <taxon>Eleutherodactylus</taxon>
        <taxon>Eleutherodactylus</taxon>
    </lineage>
</organism>
<accession>A0A8J6K012</accession>
<sequence length="103" mass="11781">MHYDTLNMETQDFSGCGFGRGLRSQLHICTAIVSGRVEHIFLLQYTRTTAKVGIQSRLLIEKSLNEQSSCEHLLHMLNHTISLYWPSQLLRPGKITTIKHPCE</sequence>
<proteinExistence type="predicted"/>
<evidence type="ECO:0000313" key="2">
    <source>
        <dbReference type="Proteomes" id="UP000770717"/>
    </source>
</evidence>
<dbReference type="EMBL" id="WNTK01000318">
    <property type="protein sequence ID" value="KAG9470269.1"/>
    <property type="molecule type" value="Genomic_DNA"/>
</dbReference>